<keyword evidence="3" id="KW-1185">Reference proteome</keyword>
<organism evidence="2 3">
    <name type="scientific">Caerostris extrusa</name>
    <name type="common">Bark spider</name>
    <name type="synonym">Caerostris bankana</name>
    <dbReference type="NCBI Taxonomy" id="172846"/>
    <lineage>
        <taxon>Eukaryota</taxon>
        <taxon>Metazoa</taxon>
        <taxon>Ecdysozoa</taxon>
        <taxon>Arthropoda</taxon>
        <taxon>Chelicerata</taxon>
        <taxon>Arachnida</taxon>
        <taxon>Araneae</taxon>
        <taxon>Araneomorphae</taxon>
        <taxon>Entelegynae</taxon>
        <taxon>Araneoidea</taxon>
        <taxon>Araneidae</taxon>
        <taxon>Caerostris</taxon>
    </lineage>
</organism>
<evidence type="ECO:0000313" key="3">
    <source>
        <dbReference type="Proteomes" id="UP001054945"/>
    </source>
</evidence>
<gene>
    <name evidence="2" type="ORF">CEXT_527291</name>
</gene>
<sequence length="82" mass="8584">MNPFVFYTLLPLKGTEGNSIHSSLAKTNPPIGTPLMTDTQMGLCVSLSFGGKRFGGSPADDNGATRTIIAPPSNYSQLTPAL</sequence>
<dbReference type="EMBL" id="BPLR01020439">
    <property type="protein sequence ID" value="GIX78776.1"/>
    <property type="molecule type" value="Genomic_DNA"/>
</dbReference>
<feature type="compositionally biased region" description="Polar residues" evidence="1">
    <location>
        <begin position="73"/>
        <end position="82"/>
    </location>
</feature>
<name>A0AAV4N521_CAEEX</name>
<feature type="region of interest" description="Disordered" evidence="1">
    <location>
        <begin position="58"/>
        <end position="82"/>
    </location>
</feature>
<reference evidence="2 3" key="1">
    <citation type="submission" date="2021-06" db="EMBL/GenBank/DDBJ databases">
        <title>Caerostris extrusa draft genome.</title>
        <authorList>
            <person name="Kono N."/>
            <person name="Arakawa K."/>
        </authorList>
    </citation>
    <scope>NUCLEOTIDE SEQUENCE [LARGE SCALE GENOMIC DNA]</scope>
</reference>
<evidence type="ECO:0000256" key="1">
    <source>
        <dbReference type="SAM" id="MobiDB-lite"/>
    </source>
</evidence>
<comment type="caution">
    <text evidence="2">The sequence shown here is derived from an EMBL/GenBank/DDBJ whole genome shotgun (WGS) entry which is preliminary data.</text>
</comment>
<protein>
    <submittedName>
        <fullName evidence="2">Uncharacterized protein</fullName>
    </submittedName>
</protein>
<dbReference type="Proteomes" id="UP001054945">
    <property type="component" value="Unassembled WGS sequence"/>
</dbReference>
<evidence type="ECO:0000313" key="2">
    <source>
        <dbReference type="EMBL" id="GIX78776.1"/>
    </source>
</evidence>
<dbReference type="AlphaFoldDB" id="A0AAV4N521"/>
<proteinExistence type="predicted"/>
<accession>A0AAV4N521</accession>